<reference evidence="1" key="1">
    <citation type="submission" date="2020-08" db="EMBL/GenBank/DDBJ databases">
        <title>Genome public.</title>
        <authorList>
            <person name="Liu C."/>
            <person name="Sun Q."/>
        </authorList>
    </citation>
    <scope>NUCLEOTIDE SEQUENCE</scope>
    <source>
        <strain evidence="1">NSJ-40</strain>
    </source>
</reference>
<dbReference type="InterPro" id="IPR050155">
    <property type="entry name" value="HAD-like_hydrolase_sf"/>
</dbReference>
<gene>
    <name evidence="1" type="ORF">IAG03_07755</name>
</gene>
<organism evidence="1 2">
    <name type="scientific">Yeguia hominis</name>
    <dbReference type="NCBI Taxonomy" id="2763662"/>
    <lineage>
        <taxon>Bacteria</taxon>
        <taxon>Bacillati</taxon>
        <taxon>Bacillota</taxon>
        <taxon>Clostridia</taxon>
        <taxon>Eubacteriales</taxon>
        <taxon>Yeguiaceae</taxon>
        <taxon>Yeguia</taxon>
    </lineage>
</organism>
<accession>A0A926HS42</accession>
<dbReference type="SFLD" id="SFLDS00003">
    <property type="entry name" value="Haloacid_Dehalogenase"/>
    <property type="match status" value="1"/>
</dbReference>
<dbReference type="AlphaFoldDB" id="A0A926HS42"/>
<dbReference type="InterPro" id="IPR023198">
    <property type="entry name" value="PGP-like_dom2"/>
</dbReference>
<keyword evidence="2" id="KW-1185">Reference proteome</keyword>
<proteinExistence type="predicted"/>
<dbReference type="GO" id="GO:0006281">
    <property type="term" value="P:DNA repair"/>
    <property type="evidence" value="ECO:0007669"/>
    <property type="project" value="TreeGrafter"/>
</dbReference>
<dbReference type="Gene3D" id="3.40.50.1000">
    <property type="entry name" value="HAD superfamily/HAD-like"/>
    <property type="match status" value="1"/>
</dbReference>
<protein>
    <submittedName>
        <fullName evidence="1">HAD family hydrolase</fullName>
    </submittedName>
</protein>
<name>A0A926HS42_9FIRM</name>
<dbReference type="GO" id="GO:0005829">
    <property type="term" value="C:cytosol"/>
    <property type="evidence" value="ECO:0007669"/>
    <property type="project" value="TreeGrafter"/>
</dbReference>
<evidence type="ECO:0000313" key="1">
    <source>
        <dbReference type="EMBL" id="MBC8533898.1"/>
    </source>
</evidence>
<dbReference type="Proteomes" id="UP000651482">
    <property type="component" value="Unassembled WGS sequence"/>
</dbReference>
<dbReference type="InterPro" id="IPR023214">
    <property type="entry name" value="HAD_sf"/>
</dbReference>
<dbReference type="GO" id="GO:0008967">
    <property type="term" value="F:phosphoglycolate phosphatase activity"/>
    <property type="evidence" value="ECO:0007669"/>
    <property type="project" value="TreeGrafter"/>
</dbReference>
<sequence length="217" mass="23822">MKYQHVVFDIDGTLTDTYGPVMKALSDTVFDLTGTRYAADALRPSFGRPGAEGLRMFGVTEIEKGLYLWNDYLTNRYFGEVTLFDGVLPTLKALSETGVSLGVITSKTRAEYEASFAQPYPEAARLLPQVVTIDDTVRGKPDPDPMEAYRKRTGAGEGEVLFIGDTVYDMSCGLSGGADFGLALWGSMDPETVTRATYRFRTPEEILDVLRGNDVNA</sequence>
<comment type="caution">
    <text evidence="1">The sequence shown here is derived from an EMBL/GenBank/DDBJ whole genome shotgun (WGS) entry which is preliminary data.</text>
</comment>
<dbReference type="PANTHER" id="PTHR43434">
    <property type="entry name" value="PHOSPHOGLYCOLATE PHOSPHATASE"/>
    <property type="match status" value="1"/>
</dbReference>
<dbReference type="InterPro" id="IPR041492">
    <property type="entry name" value="HAD_2"/>
</dbReference>
<dbReference type="SFLD" id="SFLDG01129">
    <property type="entry name" value="C1.5:_HAD__Beta-PGM__Phosphata"/>
    <property type="match status" value="1"/>
</dbReference>
<evidence type="ECO:0000313" key="2">
    <source>
        <dbReference type="Proteomes" id="UP000651482"/>
    </source>
</evidence>
<keyword evidence="1" id="KW-0378">Hydrolase</keyword>
<dbReference type="EMBL" id="JACRSN010000010">
    <property type="protein sequence ID" value="MBC8533898.1"/>
    <property type="molecule type" value="Genomic_DNA"/>
</dbReference>
<dbReference type="PANTHER" id="PTHR43434:SF26">
    <property type="entry name" value="PYROPHOSPHATASE PPAX"/>
    <property type="match status" value="1"/>
</dbReference>
<dbReference type="SUPFAM" id="SSF56784">
    <property type="entry name" value="HAD-like"/>
    <property type="match status" value="1"/>
</dbReference>
<dbReference type="RefSeq" id="WP_249319553.1">
    <property type="nucleotide sequence ID" value="NZ_JACRSN010000010.1"/>
</dbReference>
<dbReference type="Pfam" id="PF13419">
    <property type="entry name" value="HAD_2"/>
    <property type="match status" value="1"/>
</dbReference>
<dbReference type="InterPro" id="IPR036412">
    <property type="entry name" value="HAD-like_sf"/>
</dbReference>
<dbReference type="Gene3D" id="1.10.150.240">
    <property type="entry name" value="Putative phosphatase, domain 2"/>
    <property type="match status" value="1"/>
</dbReference>